<comment type="caution">
    <text evidence="1">The sequence shown here is derived from an EMBL/GenBank/DDBJ whole genome shotgun (WGS) entry which is preliminary data.</text>
</comment>
<organism evidence="1 2">
    <name type="scientific">Amycolatopsis azurea DSM 43854</name>
    <dbReference type="NCBI Taxonomy" id="1238180"/>
    <lineage>
        <taxon>Bacteria</taxon>
        <taxon>Bacillati</taxon>
        <taxon>Actinomycetota</taxon>
        <taxon>Actinomycetes</taxon>
        <taxon>Pseudonocardiales</taxon>
        <taxon>Pseudonocardiaceae</taxon>
        <taxon>Amycolatopsis</taxon>
    </lineage>
</organism>
<evidence type="ECO:0000313" key="2">
    <source>
        <dbReference type="Proteomes" id="UP000014137"/>
    </source>
</evidence>
<sequence length="73" mass="8060">MIGVRQADPLGRRQVLPALAVRSLPRLGSAGLCLLVSAFRGHRFSLPEVVVRRRYPASAASKRALFLVPPRRK</sequence>
<dbReference type="Proteomes" id="UP000014137">
    <property type="component" value="Unassembled WGS sequence"/>
</dbReference>
<name>M2QBG5_9PSEU</name>
<evidence type="ECO:0000313" key="1">
    <source>
        <dbReference type="EMBL" id="EMD23412.1"/>
    </source>
</evidence>
<gene>
    <name evidence="1" type="ORF">C791_7238</name>
</gene>
<reference evidence="1 2" key="1">
    <citation type="submission" date="2012-10" db="EMBL/GenBank/DDBJ databases">
        <title>Genome assembly of Amycolatopsis azurea DSM 43854.</title>
        <authorList>
            <person name="Khatri I."/>
            <person name="Kaur I."/>
            <person name="Subramanian S."/>
            <person name="Mayilraj S."/>
        </authorList>
    </citation>
    <scope>NUCLEOTIDE SEQUENCE [LARGE SCALE GENOMIC DNA]</scope>
    <source>
        <strain evidence="1 2">DSM 43854</strain>
    </source>
</reference>
<proteinExistence type="predicted"/>
<dbReference type="AlphaFoldDB" id="M2QBG5"/>
<accession>M2QBG5</accession>
<dbReference type="EMBL" id="ANMG01000074">
    <property type="protein sequence ID" value="EMD23412.1"/>
    <property type="molecule type" value="Genomic_DNA"/>
</dbReference>
<dbReference type="PATRIC" id="fig|1238180.3.peg.6841"/>
<protein>
    <submittedName>
        <fullName evidence="1">Uncharacterized protein</fullName>
    </submittedName>
</protein>